<keyword evidence="11" id="KW-0963">Cytoplasm</keyword>
<keyword evidence="4 11" id="KW-0378">Hydrolase</keyword>
<gene>
    <name evidence="11" type="primary">hisH</name>
    <name evidence="14" type="ORF">SAMN05445756_1626</name>
</gene>
<sequence>MSPGSPNVVLVDAGGANIASVRFALQRLGLDAPLTADPARIRAADRVILPGVGAAGAAMRRLRELGLVELLRSLEQPVAGVCLGLQLLFESSTEGEDGRSAGSPTECLGLVPGEVRAMTPAPGVRVPHMGWNVLAAGPALDGPAGQDEAGRRVAALLRGAGAGAPAGAGGAEPRAYFVHSYAAEVSEHTLAVTTHGAPFAAMVRRGDVWGMQFHPERSGSLGAGLLAAFCGVPGPTPGSGGAR</sequence>
<evidence type="ECO:0000313" key="14">
    <source>
        <dbReference type="EMBL" id="SNC71816.1"/>
    </source>
</evidence>
<comment type="subcellular location">
    <subcellularLocation>
        <location evidence="11">Cytoplasm</location>
    </subcellularLocation>
</comment>
<dbReference type="GO" id="GO:0000105">
    <property type="term" value="P:L-histidine biosynthetic process"/>
    <property type="evidence" value="ECO:0007669"/>
    <property type="project" value="UniProtKB-UniRule"/>
</dbReference>
<dbReference type="HAMAP" id="MF_00278">
    <property type="entry name" value="HisH"/>
    <property type="match status" value="1"/>
</dbReference>
<dbReference type="EMBL" id="FYEZ01000002">
    <property type="protein sequence ID" value="SNC71816.1"/>
    <property type="molecule type" value="Genomic_DNA"/>
</dbReference>
<evidence type="ECO:0000256" key="5">
    <source>
        <dbReference type="ARBA" id="ARBA00022962"/>
    </source>
</evidence>
<evidence type="ECO:0000256" key="3">
    <source>
        <dbReference type="ARBA" id="ARBA00022605"/>
    </source>
</evidence>
<dbReference type="NCBIfam" id="TIGR01855">
    <property type="entry name" value="IMP_synth_hisH"/>
    <property type="match status" value="1"/>
</dbReference>
<keyword evidence="7 11" id="KW-0456">Lyase</keyword>
<name>A0A212U106_9MICO</name>
<dbReference type="AlphaFoldDB" id="A0A212U106"/>
<dbReference type="GO" id="GO:0016829">
    <property type="term" value="F:lyase activity"/>
    <property type="evidence" value="ECO:0007669"/>
    <property type="project" value="UniProtKB-KW"/>
</dbReference>
<dbReference type="InterPro" id="IPR029062">
    <property type="entry name" value="Class_I_gatase-like"/>
</dbReference>
<dbReference type="EC" id="3.5.1.2" evidence="11"/>
<dbReference type="GO" id="GO:0004359">
    <property type="term" value="F:glutaminase activity"/>
    <property type="evidence" value="ECO:0007669"/>
    <property type="project" value="UniProtKB-EC"/>
</dbReference>
<dbReference type="GO" id="GO:0005737">
    <property type="term" value="C:cytoplasm"/>
    <property type="evidence" value="ECO:0007669"/>
    <property type="project" value="UniProtKB-SubCell"/>
</dbReference>
<proteinExistence type="inferred from homology"/>
<organism evidence="14 15">
    <name type="scientific">Kytococcus aerolatus</name>
    <dbReference type="NCBI Taxonomy" id="592308"/>
    <lineage>
        <taxon>Bacteria</taxon>
        <taxon>Bacillati</taxon>
        <taxon>Actinomycetota</taxon>
        <taxon>Actinomycetes</taxon>
        <taxon>Micrococcales</taxon>
        <taxon>Kytococcaceae</taxon>
        <taxon>Kytococcus</taxon>
    </lineage>
</organism>
<reference evidence="14 15" key="1">
    <citation type="submission" date="2017-06" db="EMBL/GenBank/DDBJ databases">
        <authorList>
            <person name="Kim H.J."/>
            <person name="Triplett B.A."/>
        </authorList>
    </citation>
    <scope>NUCLEOTIDE SEQUENCE [LARGE SCALE GENOMIC DNA]</scope>
    <source>
        <strain evidence="14 15">DSM 22179</strain>
    </source>
</reference>
<dbReference type="RefSeq" id="WP_088818569.1">
    <property type="nucleotide sequence ID" value="NZ_FYEZ01000002.1"/>
</dbReference>
<evidence type="ECO:0000256" key="1">
    <source>
        <dbReference type="ARBA" id="ARBA00005091"/>
    </source>
</evidence>
<dbReference type="InterPro" id="IPR010139">
    <property type="entry name" value="Imidazole-glycPsynth_HisH"/>
</dbReference>
<evidence type="ECO:0000256" key="12">
    <source>
        <dbReference type="PIRSR" id="PIRSR000495-1"/>
    </source>
</evidence>
<protein>
    <recommendedName>
        <fullName evidence="11">Imidazole glycerol phosphate synthase subunit HisH</fullName>
        <ecNumber evidence="11">4.3.2.10</ecNumber>
    </recommendedName>
    <alternativeName>
        <fullName evidence="11">IGP synthase glutaminase subunit</fullName>
        <ecNumber evidence="11">3.5.1.2</ecNumber>
    </alternativeName>
    <alternativeName>
        <fullName evidence="11">IGP synthase subunit HisH</fullName>
    </alternativeName>
    <alternativeName>
        <fullName evidence="11">ImGP synthase subunit HisH</fullName>
        <shortName evidence="11">IGPS subunit HisH</shortName>
    </alternativeName>
</protein>
<dbReference type="OrthoDB" id="9807137at2"/>
<evidence type="ECO:0000256" key="2">
    <source>
        <dbReference type="ARBA" id="ARBA00011152"/>
    </source>
</evidence>
<dbReference type="UniPathway" id="UPA00031">
    <property type="reaction ID" value="UER00010"/>
</dbReference>
<evidence type="ECO:0000256" key="7">
    <source>
        <dbReference type="ARBA" id="ARBA00023239"/>
    </source>
</evidence>
<dbReference type="InterPro" id="IPR017926">
    <property type="entry name" value="GATASE"/>
</dbReference>
<dbReference type="CDD" id="cd01748">
    <property type="entry name" value="GATase1_IGP_Synthase"/>
    <property type="match status" value="1"/>
</dbReference>
<feature type="domain" description="Glutamine amidotransferase" evidence="13">
    <location>
        <begin position="11"/>
        <end position="221"/>
    </location>
</feature>
<feature type="active site" description="Nucleophile" evidence="11 12">
    <location>
        <position position="82"/>
    </location>
</feature>
<evidence type="ECO:0000313" key="15">
    <source>
        <dbReference type="Proteomes" id="UP000198122"/>
    </source>
</evidence>
<dbReference type="EC" id="4.3.2.10" evidence="11"/>
<evidence type="ECO:0000256" key="9">
    <source>
        <dbReference type="ARBA" id="ARBA00047838"/>
    </source>
</evidence>
<evidence type="ECO:0000259" key="13">
    <source>
        <dbReference type="Pfam" id="PF00117"/>
    </source>
</evidence>
<evidence type="ECO:0000256" key="10">
    <source>
        <dbReference type="ARBA" id="ARBA00049534"/>
    </source>
</evidence>
<comment type="subunit">
    <text evidence="2 11">Heterodimer of HisH and HisF.</text>
</comment>
<evidence type="ECO:0000256" key="11">
    <source>
        <dbReference type="HAMAP-Rule" id="MF_00278"/>
    </source>
</evidence>
<dbReference type="PIRSF" id="PIRSF000495">
    <property type="entry name" value="Amidotransf_hisH"/>
    <property type="match status" value="1"/>
</dbReference>
<comment type="function">
    <text evidence="8 11">IGPS catalyzes the conversion of PRFAR and glutamine to IGP, AICAR and glutamate. The HisH subunit catalyzes the hydrolysis of glutamine to glutamate and ammonia as part of the synthesis of IGP and AICAR. The resulting ammonia molecule is channeled to the active site of HisF.</text>
</comment>
<keyword evidence="6 11" id="KW-0368">Histidine biosynthesis</keyword>
<keyword evidence="5 11" id="KW-0315">Glutamine amidotransferase</keyword>
<comment type="catalytic activity">
    <reaction evidence="10 11">
        <text>L-glutamine + H2O = L-glutamate + NH4(+)</text>
        <dbReference type="Rhea" id="RHEA:15889"/>
        <dbReference type="ChEBI" id="CHEBI:15377"/>
        <dbReference type="ChEBI" id="CHEBI:28938"/>
        <dbReference type="ChEBI" id="CHEBI:29985"/>
        <dbReference type="ChEBI" id="CHEBI:58359"/>
        <dbReference type="EC" id="3.5.1.2"/>
    </reaction>
</comment>
<dbReference type="GO" id="GO:0000107">
    <property type="term" value="F:imidazoleglycerol-phosphate synthase activity"/>
    <property type="evidence" value="ECO:0007669"/>
    <property type="project" value="UniProtKB-UniRule"/>
</dbReference>
<dbReference type="PANTHER" id="PTHR42701">
    <property type="entry name" value="IMIDAZOLE GLYCEROL PHOSPHATE SYNTHASE SUBUNIT HISH"/>
    <property type="match status" value="1"/>
</dbReference>
<dbReference type="PROSITE" id="PS51273">
    <property type="entry name" value="GATASE_TYPE_1"/>
    <property type="match status" value="1"/>
</dbReference>
<dbReference type="Gene3D" id="3.40.50.880">
    <property type="match status" value="1"/>
</dbReference>
<evidence type="ECO:0000256" key="8">
    <source>
        <dbReference type="ARBA" id="ARBA00025299"/>
    </source>
</evidence>
<keyword evidence="15" id="KW-1185">Reference proteome</keyword>
<dbReference type="Proteomes" id="UP000198122">
    <property type="component" value="Unassembled WGS sequence"/>
</dbReference>
<evidence type="ECO:0000256" key="6">
    <source>
        <dbReference type="ARBA" id="ARBA00023102"/>
    </source>
</evidence>
<dbReference type="SUPFAM" id="SSF52317">
    <property type="entry name" value="Class I glutamine amidotransferase-like"/>
    <property type="match status" value="1"/>
</dbReference>
<dbReference type="Pfam" id="PF00117">
    <property type="entry name" value="GATase"/>
    <property type="match status" value="1"/>
</dbReference>
<comment type="pathway">
    <text evidence="1 11">Amino-acid biosynthesis; L-histidine biosynthesis; L-histidine from 5-phospho-alpha-D-ribose 1-diphosphate: step 5/9.</text>
</comment>
<evidence type="ECO:0000256" key="4">
    <source>
        <dbReference type="ARBA" id="ARBA00022801"/>
    </source>
</evidence>
<accession>A0A212U106</accession>
<comment type="catalytic activity">
    <reaction evidence="9 11">
        <text>5-[(5-phospho-1-deoxy-D-ribulos-1-ylimino)methylamino]-1-(5-phospho-beta-D-ribosyl)imidazole-4-carboxamide + L-glutamine = D-erythro-1-(imidazol-4-yl)glycerol 3-phosphate + 5-amino-1-(5-phospho-beta-D-ribosyl)imidazole-4-carboxamide + L-glutamate + H(+)</text>
        <dbReference type="Rhea" id="RHEA:24793"/>
        <dbReference type="ChEBI" id="CHEBI:15378"/>
        <dbReference type="ChEBI" id="CHEBI:29985"/>
        <dbReference type="ChEBI" id="CHEBI:58278"/>
        <dbReference type="ChEBI" id="CHEBI:58359"/>
        <dbReference type="ChEBI" id="CHEBI:58475"/>
        <dbReference type="ChEBI" id="CHEBI:58525"/>
        <dbReference type="EC" id="4.3.2.10"/>
    </reaction>
</comment>
<feature type="active site" evidence="11 12">
    <location>
        <position position="216"/>
    </location>
</feature>
<feature type="active site" evidence="11 12">
    <location>
        <position position="214"/>
    </location>
</feature>
<keyword evidence="3 11" id="KW-0028">Amino-acid biosynthesis</keyword>
<dbReference type="PANTHER" id="PTHR42701:SF1">
    <property type="entry name" value="IMIDAZOLE GLYCEROL PHOSPHATE SYNTHASE SUBUNIT HISH"/>
    <property type="match status" value="1"/>
</dbReference>